<gene>
    <name evidence="13" type="ORF">B0A54_15088</name>
</gene>
<evidence type="ECO:0000256" key="6">
    <source>
        <dbReference type="ARBA" id="ARBA00022982"/>
    </source>
</evidence>
<dbReference type="InterPro" id="IPR036811">
    <property type="entry name" value="Ubol_cytC_Rdtase_hinge_dom_sf"/>
</dbReference>
<evidence type="ECO:0000256" key="3">
    <source>
        <dbReference type="ARBA" id="ARBA00022448"/>
    </source>
</evidence>
<feature type="compositionally biased region" description="Acidic residues" evidence="11">
    <location>
        <begin position="133"/>
        <end position="155"/>
    </location>
</feature>
<protein>
    <recommendedName>
        <fullName evidence="9">Cytochrome b-c1 complex subunit 6, mitochondrial</fullName>
    </recommendedName>
    <alternativeName>
        <fullName evidence="10">Complex III subunit 6</fullName>
    </alternativeName>
</protein>
<dbReference type="GO" id="GO:0006122">
    <property type="term" value="P:mitochondrial electron transport, ubiquinol to cytochrome c"/>
    <property type="evidence" value="ECO:0007669"/>
    <property type="project" value="InterPro"/>
</dbReference>
<evidence type="ECO:0000256" key="4">
    <source>
        <dbReference type="ARBA" id="ARBA00022660"/>
    </source>
</evidence>
<dbReference type="PANTHER" id="PTHR15336:SF0">
    <property type="entry name" value="CYTOCHROME B-C1 COMPLEX SUBUNIT 6, MITOCHONDRIAL"/>
    <property type="match status" value="1"/>
</dbReference>
<dbReference type="Pfam" id="PF02320">
    <property type="entry name" value="UCR_hinge"/>
    <property type="match status" value="1"/>
</dbReference>
<feature type="domain" description="Ubiquinol-cytochrome C reductase hinge" evidence="12">
    <location>
        <begin position="156"/>
        <end position="223"/>
    </location>
</feature>
<evidence type="ECO:0000259" key="12">
    <source>
        <dbReference type="Pfam" id="PF02320"/>
    </source>
</evidence>
<accession>A0A4U0UEE9</accession>
<comment type="subcellular location">
    <subcellularLocation>
        <location evidence="1">Mitochondrion inner membrane</location>
        <topology evidence="1">Peripheral membrane protein</topology>
        <orientation evidence="1">Intermembrane side</orientation>
    </subcellularLocation>
</comment>
<evidence type="ECO:0000256" key="7">
    <source>
        <dbReference type="ARBA" id="ARBA00023128"/>
    </source>
</evidence>
<evidence type="ECO:0000256" key="11">
    <source>
        <dbReference type="SAM" id="MobiDB-lite"/>
    </source>
</evidence>
<feature type="compositionally biased region" description="Gly residues" evidence="11">
    <location>
        <begin position="109"/>
        <end position="125"/>
    </location>
</feature>
<dbReference type="GO" id="GO:0005743">
    <property type="term" value="C:mitochondrial inner membrane"/>
    <property type="evidence" value="ECO:0007669"/>
    <property type="project" value="UniProtKB-SubCell"/>
</dbReference>
<feature type="region of interest" description="Disordered" evidence="11">
    <location>
        <begin position="22"/>
        <end position="164"/>
    </location>
</feature>
<keyword evidence="4" id="KW-0679">Respiratory chain</keyword>
<dbReference type="FunFam" id="1.10.287.20:FF:000003">
    <property type="entry name" value="Cytochrome b-c1 complex subunit 6"/>
    <property type="match status" value="1"/>
</dbReference>
<keyword evidence="8" id="KW-0472">Membrane</keyword>
<dbReference type="Proteomes" id="UP000310066">
    <property type="component" value="Unassembled WGS sequence"/>
</dbReference>
<dbReference type="InterPro" id="IPR003422">
    <property type="entry name" value="Cyt_b-c1_6"/>
</dbReference>
<comment type="similarity">
    <text evidence="2">Belongs to the UQCRH/QCR6 family.</text>
</comment>
<dbReference type="STRING" id="329885.A0A4U0UEE9"/>
<dbReference type="EMBL" id="NAJP01000083">
    <property type="protein sequence ID" value="TKA33908.1"/>
    <property type="molecule type" value="Genomic_DNA"/>
</dbReference>
<organism evidence="13 14">
    <name type="scientific">Friedmanniomyces endolithicus</name>
    <dbReference type="NCBI Taxonomy" id="329885"/>
    <lineage>
        <taxon>Eukaryota</taxon>
        <taxon>Fungi</taxon>
        <taxon>Dikarya</taxon>
        <taxon>Ascomycota</taxon>
        <taxon>Pezizomycotina</taxon>
        <taxon>Dothideomycetes</taxon>
        <taxon>Dothideomycetidae</taxon>
        <taxon>Mycosphaerellales</taxon>
        <taxon>Teratosphaeriaceae</taxon>
        <taxon>Friedmanniomyces</taxon>
    </lineage>
</organism>
<keyword evidence="7" id="KW-0496">Mitochondrion</keyword>
<dbReference type="AlphaFoldDB" id="A0A4U0UEE9"/>
<evidence type="ECO:0000256" key="2">
    <source>
        <dbReference type="ARBA" id="ARBA00006498"/>
    </source>
</evidence>
<feature type="compositionally biased region" description="Polar residues" evidence="11">
    <location>
        <begin position="27"/>
        <end position="56"/>
    </location>
</feature>
<evidence type="ECO:0000256" key="9">
    <source>
        <dbReference type="ARBA" id="ARBA00044155"/>
    </source>
</evidence>
<feature type="compositionally biased region" description="Basic and acidic residues" evidence="11">
    <location>
        <begin position="82"/>
        <end position="108"/>
    </location>
</feature>
<dbReference type="SUPFAM" id="SSF81531">
    <property type="entry name" value="Non-heme 11 kDa protein of cytochrome bc1 complex (Ubiquinol-cytochrome c reductase)"/>
    <property type="match status" value="1"/>
</dbReference>
<evidence type="ECO:0000256" key="8">
    <source>
        <dbReference type="ARBA" id="ARBA00023136"/>
    </source>
</evidence>
<dbReference type="Gene3D" id="1.10.287.20">
    <property type="entry name" value="Ubiquinol-cytochrome C reductase hinge domain"/>
    <property type="match status" value="1"/>
</dbReference>
<dbReference type="PANTHER" id="PTHR15336">
    <property type="entry name" value="UBIQUINOL-CYTOCHROME C REDUCTASE COMPLEX 7.8 KDA PROTEIN"/>
    <property type="match status" value="1"/>
</dbReference>
<evidence type="ECO:0000256" key="5">
    <source>
        <dbReference type="ARBA" id="ARBA00022792"/>
    </source>
</evidence>
<reference evidence="13 14" key="1">
    <citation type="submission" date="2017-03" db="EMBL/GenBank/DDBJ databases">
        <title>Genomes of endolithic fungi from Antarctica.</title>
        <authorList>
            <person name="Coleine C."/>
            <person name="Masonjones S."/>
            <person name="Stajich J.E."/>
        </authorList>
    </citation>
    <scope>NUCLEOTIDE SEQUENCE [LARGE SCALE GENOMIC DNA]</scope>
    <source>
        <strain evidence="13 14">CCFEE 5311</strain>
    </source>
</reference>
<keyword evidence="5" id="KW-0999">Mitochondrion inner membrane</keyword>
<dbReference type="InterPro" id="IPR023184">
    <property type="entry name" value="Ubol_cytC_Rdtase_hinge_dom"/>
</dbReference>
<keyword evidence="6" id="KW-0249">Electron transport</keyword>
<evidence type="ECO:0000256" key="10">
    <source>
        <dbReference type="ARBA" id="ARBA00044246"/>
    </source>
</evidence>
<name>A0A4U0UEE9_9PEZI</name>
<evidence type="ECO:0000313" key="13">
    <source>
        <dbReference type="EMBL" id="TKA33908.1"/>
    </source>
</evidence>
<evidence type="ECO:0000256" key="1">
    <source>
        <dbReference type="ARBA" id="ARBA00004137"/>
    </source>
</evidence>
<comment type="caution">
    <text evidence="13">The sequence shown here is derived from an EMBL/GenBank/DDBJ whole genome shotgun (WGS) entry which is preliminary data.</text>
</comment>
<evidence type="ECO:0000313" key="14">
    <source>
        <dbReference type="Proteomes" id="UP000310066"/>
    </source>
</evidence>
<dbReference type="OrthoDB" id="405848at2759"/>
<sequence length="223" mass="23631">MGWYDYFTDLSDSLTIGTAYAEERSNAGPTVQHGTSDMSTGGEVTSNGMGSAQQRGGATPKGGVSTSVPAAGTNEESSSEAEANKADKAKQDEKDAEKEAPAGHKPGDGGEGSGQAGPGAAGPYGGPLKAAEGGDEEEEEAGGDDDEEEEEDEPEDIKPRLEEECMRTQQCAPLKHHYDECSERVTQQHEQHGKAHEDCVEEFFHLMHCASVCAAPKLFKQLR</sequence>
<proteinExistence type="inferred from homology"/>
<keyword evidence="3" id="KW-0813">Transport</keyword>